<dbReference type="InterPro" id="IPR036291">
    <property type="entry name" value="NAD(P)-bd_dom_sf"/>
</dbReference>
<comment type="similarity">
    <text evidence="1">Belongs to the short-chain dehydrogenases/reductases (SDR) family.</text>
</comment>
<evidence type="ECO:0000313" key="4">
    <source>
        <dbReference type="EMBL" id="KIW78683.1"/>
    </source>
</evidence>
<keyword evidence="5" id="KW-1185">Reference proteome</keyword>
<sequence>MTTAPKFNSRTGAFEVARAFPDAVKDKTIIVTGVSLNGLGMSTAEALASQAPRLLILTGRSAKKVQDVIDVLAPKYPATKFTFLNLDLSSIARVRDAAAALLANPDVKQVDLLICNAGVMTVPTRELSEDGNEIQFATNHIGHFLFANLIMDKLIASATTSPRGSTRVVVVSSSAHHFSPVRFSDPNFTKTQAELPEEDRANAPMLESLKMSTEGVYSPYIAYGQSKSANCLHALGLNRRLLPKFGIRSYAIHPGVIFTDLWRHTEQAVQDNMKAGADAGAYELKNLDQGASTTLEAALDPDIAEPDAEGHNYYLSDCQLLEPAAWCQRAEGAEKLWDLSESIVKQKFSW</sequence>
<organism evidence="4 5">
    <name type="scientific">Fonsecaea pedrosoi CBS 271.37</name>
    <dbReference type="NCBI Taxonomy" id="1442368"/>
    <lineage>
        <taxon>Eukaryota</taxon>
        <taxon>Fungi</taxon>
        <taxon>Dikarya</taxon>
        <taxon>Ascomycota</taxon>
        <taxon>Pezizomycotina</taxon>
        <taxon>Eurotiomycetes</taxon>
        <taxon>Chaetothyriomycetidae</taxon>
        <taxon>Chaetothyriales</taxon>
        <taxon>Herpotrichiellaceae</taxon>
        <taxon>Fonsecaea</taxon>
    </lineage>
</organism>
<dbReference type="Pfam" id="PF00106">
    <property type="entry name" value="adh_short"/>
    <property type="match status" value="1"/>
</dbReference>
<reference evidence="4 5" key="1">
    <citation type="submission" date="2015-01" db="EMBL/GenBank/DDBJ databases">
        <title>The Genome Sequence of Fonsecaea pedrosoi CBS 271.37.</title>
        <authorList>
            <consortium name="The Broad Institute Genomics Platform"/>
            <person name="Cuomo C."/>
            <person name="de Hoog S."/>
            <person name="Gorbushina A."/>
            <person name="Stielow B."/>
            <person name="Teixiera M."/>
            <person name="Abouelleil A."/>
            <person name="Chapman S.B."/>
            <person name="Priest M."/>
            <person name="Young S.K."/>
            <person name="Wortman J."/>
            <person name="Nusbaum C."/>
            <person name="Birren B."/>
        </authorList>
    </citation>
    <scope>NUCLEOTIDE SEQUENCE [LARGE SCALE GENOMIC DNA]</scope>
    <source>
        <strain evidence="4 5">CBS 271.37</strain>
    </source>
</reference>
<dbReference type="VEuPathDB" id="FungiDB:Z517_08521"/>
<dbReference type="PANTHER" id="PTHR24320:SF283">
    <property type="entry name" value="RETINOL DEHYDROGENASE 11"/>
    <property type="match status" value="1"/>
</dbReference>
<dbReference type="STRING" id="1442368.A0A0D2GD56"/>
<evidence type="ECO:0000256" key="3">
    <source>
        <dbReference type="ARBA" id="ARBA00023002"/>
    </source>
</evidence>
<dbReference type="Proteomes" id="UP000053029">
    <property type="component" value="Unassembled WGS sequence"/>
</dbReference>
<dbReference type="AlphaFoldDB" id="A0A0D2GD56"/>
<protein>
    <submittedName>
        <fullName evidence="4">Uncharacterized protein</fullName>
    </submittedName>
</protein>
<dbReference type="GO" id="GO:0016491">
    <property type="term" value="F:oxidoreductase activity"/>
    <property type="evidence" value="ECO:0007669"/>
    <property type="project" value="UniProtKB-KW"/>
</dbReference>
<dbReference type="GeneID" id="25308011"/>
<evidence type="ECO:0000256" key="1">
    <source>
        <dbReference type="ARBA" id="ARBA00006484"/>
    </source>
</evidence>
<dbReference type="InterPro" id="IPR002347">
    <property type="entry name" value="SDR_fam"/>
</dbReference>
<dbReference type="PANTHER" id="PTHR24320">
    <property type="entry name" value="RETINOL DEHYDROGENASE"/>
    <property type="match status" value="1"/>
</dbReference>
<proteinExistence type="inferred from homology"/>
<dbReference type="RefSeq" id="XP_013282491.1">
    <property type="nucleotide sequence ID" value="XM_013427037.1"/>
</dbReference>
<dbReference type="EMBL" id="KN846973">
    <property type="protein sequence ID" value="KIW78683.1"/>
    <property type="molecule type" value="Genomic_DNA"/>
</dbReference>
<accession>A0A0D2GD56</accession>
<dbReference type="SUPFAM" id="SSF51735">
    <property type="entry name" value="NAD(P)-binding Rossmann-fold domains"/>
    <property type="match status" value="1"/>
</dbReference>
<dbReference type="OrthoDB" id="191139at2759"/>
<evidence type="ECO:0000313" key="5">
    <source>
        <dbReference type="Proteomes" id="UP000053029"/>
    </source>
</evidence>
<keyword evidence="3" id="KW-0560">Oxidoreductase</keyword>
<evidence type="ECO:0000256" key="2">
    <source>
        <dbReference type="ARBA" id="ARBA00022857"/>
    </source>
</evidence>
<keyword evidence="2" id="KW-0521">NADP</keyword>
<gene>
    <name evidence="4" type="ORF">Z517_08521</name>
</gene>
<dbReference type="Gene3D" id="3.40.50.720">
    <property type="entry name" value="NAD(P)-binding Rossmann-like Domain"/>
    <property type="match status" value="1"/>
</dbReference>
<dbReference type="HOGENOM" id="CLU_010194_44_0_1"/>
<name>A0A0D2GD56_9EURO</name>